<evidence type="ECO:0000313" key="3">
    <source>
        <dbReference type="RefSeq" id="XP_022302992.1"/>
    </source>
</evidence>
<dbReference type="GeneID" id="111110680"/>
<dbReference type="AlphaFoldDB" id="A0A8B8BHZ7"/>
<accession>A0A8B8BHZ7</accession>
<dbReference type="Gene3D" id="2.60.40.10">
    <property type="entry name" value="Immunoglobulins"/>
    <property type="match status" value="1"/>
</dbReference>
<organism evidence="2 3">
    <name type="scientific">Crassostrea virginica</name>
    <name type="common">Eastern oyster</name>
    <dbReference type="NCBI Taxonomy" id="6565"/>
    <lineage>
        <taxon>Eukaryota</taxon>
        <taxon>Metazoa</taxon>
        <taxon>Spiralia</taxon>
        <taxon>Lophotrochozoa</taxon>
        <taxon>Mollusca</taxon>
        <taxon>Bivalvia</taxon>
        <taxon>Autobranchia</taxon>
        <taxon>Pteriomorphia</taxon>
        <taxon>Ostreida</taxon>
        <taxon>Ostreoidea</taxon>
        <taxon>Ostreidae</taxon>
        <taxon>Crassostrea</taxon>
    </lineage>
</organism>
<dbReference type="SUPFAM" id="SSF48726">
    <property type="entry name" value="Immunoglobulin"/>
    <property type="match status" value="1"/>
</dbReference>
<keyword evidence="2" id="KW-1185">Reference proteome</keyword>
<evidence type="ECO:0000256" key="1">
    <source>
        <dbReference type="SAM" id="MobiDB-lite"/>
    </source>
</evidence>
<dbReference type="RefSeq" id="XP_022302992.1">
    <property type="nucleotide sequence ID" value="XM_022447284.1"/>
</dbReference>
<dbReference type="InterPro" id="IPR036179">
    <property type="entry name" value="Ig-like_dom_sf"/>
</dbReference>
<dbReference type="InterPro" id="IPR013783">
    <property type="entry name" value="Ig-like_fold"/>
</dbReference>
<feature type="region of interest" description="Disordered" evidence="1">
    <location>
        <begin position="1"/>
        <end position="23"/>
    </location>
</feature>
<name>A0A8B8BHZ7_CRAVI</name>
<protein>
    <submittedName>
        <fullName evidence="3">Uncharacterized protein LOC111110680</fullName>
    </submittedName>
</protein>
<dbReference type="Proteomes" id="UP000694844">
    <property type="component" value="Chromosome 8"/>
</dbReference>
<gene>
    <name evidence="3" type="primary">LOC111110680</name>
</gene>
<sequence length="132" mass="15671">MENISDQHSGKKDKPERSGNHKEKLVVCIEGPQQVTEGETAHLNGTVKFHPSIKNLKWQKKWKGKFRDINIHKQKYKGSRNDYWNPILEIHDFDIEDESGYRLRVYTWVDTTDSNEHKIKLLRISESKKKQR</sequence>
<dbReference type="KEGG" id="cvn:111110680"/>
<reference evidence="3" key="1">
    <citation type="submission" date="2025-08" db="UniProtKB">
        <authorList>
            <consortium name="RefSeq"/>
        </authorList>
    </citation>
    <scope>IDENTIFICATION</scope>
    <source>
        <tissue evidence="3">Whole sample</tissue>
    </source>
</reference>
<evidence type="ECO:0000313" key="2">
    <source>
        <dbReference type="Proteomes" id="UP000694844"/>
    </source>
</evidence>
<proteinExistence type="predicted"/>
<feature type="compositionally biased region" description="Basic and acidic residues" evidence="1">
    <location>
        <begin position="8"/>
        <end position="23"/>
    </location>
</feature>